<dbReference type="EMBL" id="CAEZTQ010000007">
    <property type="protein sequence ID" value="CAB4563803.1"/>
    <property type="molecule type" value="Genomic_DNA"/>
</dbReference>
<protein>
    <recommendedName>
        <fullName evidence="1">Transcriptional regulator MraZ</fullName>
    </recommendedName>
</protein>
<name>A0A6J6KDR7_9ZZZZ</name>
<evidence type="ECO:0000256" key="2">
    <source>
        <dbReference type="ARBA" id="ARBA00022490"/>
    </source>
</evidence>
<evidence type="ECO:0000313" key="8">
    <source>
        <dbReference type="EMBL" id="CAB4554328.1"/>
    </source>
</evidence>
<dbReference type="EMBL" id="CAEZTC010000033">
    <property type="protein sequence ID" value="CAB4554328.1"/>
    <property type="molecule type" value="Genomic_DNA"/>
</dbReference>
<evidence type="ECO:0000256" key="5">
    <source>
        <dbReference type="ARBA" id="ARBA00023125"/>
    </source>
</evidence>
<dbReference type="CDD" id="cd16320">
    <property type="entry name" value="MraZ_N"/>
    <property type="match status" value="1"/>
</dbReference>
<reference evidence="10" key="1">
    <citation type="submission" date="2020-05" db="EMBL/GenBank/DDBJ databases">
        <authorList>
            <person name="Chiriac C."/>
            <person name="Salcher M."/>
            <person name="Ghai R."/>
            <person name="Kavagutti S V."/>
        </authorList>
    </citation>
    <scope>NUCLEOTIDE SEQUENCE</scope>
</reference>
<evidence type="ECO:0000256" key="6">
    <source>
        <dbReference type="ARBA" id="ARBA00023163"/>
    </source>
</evidence>
<keyword evidence="6" id="KW-0804">Transcription</keyword>
<evidence type="ECO:0000256" key="3">
    <source>
        <dbReference type="ARBA" id="ARBA00022737"/>
    </source>
</evidence>
<dbReference type="InterPro" id="IPR037914">
    <property type="entry name" value="SpoVT-AbrB_sf"/>
</dbReference>
<evidence type="ECO:0000313" key="10">
    <source>
        <dbReference type="EMBL" id="CAB4647877.1"/>
    </source>
</evidence>
<dbReference type="InterPro" id="IPR003444">
    <property type="entry name" value="MraZ"/>
</dbReference>
<accession>A0A6J6KDR7</accession>
<keyword evidence="5" id="KW-0238">DNA-binding</keyword>
<dbReference type="Pfam" id="PF02381">
    <property type="entry name" value="MraZ"/>
    <property type="match status" value="2"/>
</dbReference>
<feature type="domain" description="SpoVT-AbrB" evidence="7">
    <location>
        <begin position="5"/>
        <end position="47"/>
    </location>
</feature>
<keyword evidence="4" id="KW-0805">Transcription regulation</keyword>
<evidence type="ECO:0000256" key="1">
    <source>
        <dbReference type="ARBA" id="ARBA00013860"/>
    </source>
</evidence>
<evidence type="ECO:0000256" key="4">
    <source>
        <dbReference type="ARBA" id="ARBA00023015"/>
    </source>
</evidence>
<dbReference type="InterPro" id="IPR035644">
    <property type="entry name" value="MraZ_C"/>
</dbReference>
<dbReference type="PROSITE" id="PS51740">
    <property type="entry name" value="SPOVT_ABRB"/>
    <property type="match status" value="2"/>
</dbReference>
<dbReference type="InterPro" id="IPR038619">
    <property type="entry name" value="MraZ_sf"/>
</dbReference>
<dbReference type="InterPro" id="IPR007159">
    <property type="entry name" value="SpoVT-AbrB_dom"/>
</dbReference>
<dbReference type="GO" id="GO:2000143">
    <property type="term" value="P:negative regulation of DNA-templated transcription initiation"/>
    <property type="evidence" value="ECO:0007669"/>
    <property type="project" value="TreeGrafter"/>
</dbReference>
<gene>
    <name evidence="8" type="ORF">UFOPK1572_00394</name>
    <name evidence="9" type="ORF">UFOPK1704_00082</name>
    <name evidence="10" type="ORF">UFOPK2169_00561</name>
</gene>
<dbReference type="EMBL" id="CAEZWE010000015">
    <property type="protein sequence ID" value="CAB4647877.1"/>
    <property type="molecule type" value="Genomic_DNA"/>
</dbReference>
<sequence>MFVGVHERQLDPKGRLALPAAFRPRLEPRCYLAFGRDKCIDVMTAEAFERDASDMLEKVRTGEMDRSQQRALAANTIEVTIDAQGRVNLEEKLREYAGLALGSKVVVAGSFDRVEIWEPERHERNISAGTEKIAGADA</sequence>
<dbReference type="SUPFAM" id="SSF89447">
    <property type="entry name" value="AbrB/MazE/MraZ-like"/>
    <property type="match status" value="1"/>
</dbReference>
<feature type="domain" description="SpoVT-AbrB" evidence="7">
    <location>
        <begin position="76"/>
        <end position="121"/>
    </location>
</feature>
<dbReference type="InterPro" id="IPR020603">
    <property type="entry name" value="MraZ_dom"/>
</dbReference>
<dbReference type="PANTHER" id="PTHR34701">
    <property type="entry name" value="TRANSCRIPTIONAL REGULATOR MRAZ"/>
    <property type="match status" value="1"/>
</dbReference>
<dbReference type="AlphaFoldDB" id="A0A6J6KDR7"/>
<proteinExistence type="inferred from homology"/>
<dbReference type="GO" id="GO:0003700">
    <property type="term" value="F:DNA-binding transcription factor activity"/>
    <property type="evidence" value="ECO:0007669"/>
    <property type="project" value="InterPro"/>
</dbReference>
<keyword evidence="2" id="KW-0963">Cytoplasm</keyword>
<dbReference type="HAMAP" id="MF_01008">
    <property type="entry name" value="MraZ"/>
    <property type="match status" value="1"/>
</dbReference>
<dbReference type="InterPro" id="IPR035642">
    <property type="entry name" value="MraZ_N"/>
</dbReference>
<evidence type="ECO:0000313" key="9">
    <source>
        <dbReference type="EMBL" id="CAB4563803.1"/>
    </source>
</evidence>
<keyword evidence="3" id="KW-0677">Repeat</keyword>
<dbReference type="GO" id="GO:0000976">
    <property type="term" value="F:transcription cis-regulatory region binding"/>
    <property type="evidence" value="ECO:0007669"/>
    <property type="project" value="TreeGrafter"/>
</dbReference>
<dbReference type="PANTHER" id="PTHR34701:SF1">
    <property type="entry name" value="TRANSCRIPTIONAL REGULATOR MRAZ"/>
    <property type="match status" value="1"/>
</dbReference>
<dbReference type="CDD" id="cd16321">
    <property type="entry name" value="MraZ_C"/>
    <property type="match status" value="1"/>
</dbReference>
<organism evidence="10">
    <name type="scientific">freshwater metagenome</name>
    <dbReference type="NCBI Taxonomy" id="449393"/>
    <lineage>
        <taxon>unclassified sequences</taxon>
        <taxon>metagenomes</taxon>
        <taxon>ecological metagenomes</taxon>
    </lineage>
</organism>
<dbReference type="Gene3D" id="3.40.1550.20">
    <property type="entry name" value="Transcriptional regulator MraZ domain"/>
    <property type="match status" value="1"/>
</dbReference>
<evidence type="ECO:0000259" key="7">
    <source>
        <dbReference type="PROSITE" id="PS51740"/>
    </source>
</evidence>